<evidence type="ECO:0000256" key="1">
    <source>
        <dbReference type="SAM" id="MobiDB-lite"/>
    </source>
</evidence>
<dbReference type="EMBL" id="SGWV01000014">
    <property type="protein sequence ID" value="RZS46744.1"/>
    <property type="molecule type" value="Genomic_DNA"/>
</dbReference>
<gene>
    <name evidence="3" type="ORF">EV685_4001</name>
</gene>
<sequence length="82" mass="8444">MMADLPHAHAPTWSTACEGDDGATSPGELKALGEHLRVCAHLKGRWFGLHCVLAGITGYAAGHVVTSLITLAGLALLLSLVA</sequence>
<keyword evidence="2" id="KW-0472">Membrane</keyword>
<keyword evidence="2" id="KW-1133">Transmembrane helix</keyword>
<proteinExistence type="predicted"/>
<evidence type="ECO:0000256" key="2">
    <source>
        <dbReference type="SAM" id="Phobius"/>
    </source>
</evidence>
<feature type="region of interest" description="Disordered" evidence="1">
    <location>
        <begin position="1"/>
        <end position="22"/>
    </location>
</feature>
<accession>A0A4Q7L9Q8</accession>
<keyword evidence="4" id="KW-1185">Reference proteome</keyword>
<name>A0A4Q7L9Q8_9BURK</name>
<evidence type="ECO:0000313" key="3">
    <source>
        <dbReference type="EMBL" id="RZS46744.1"/>
    </source>
</evidence>
<organism evidence="3 4">
    <name type="scientific">Sphaerotilus mobilis</name>
    <dbReference type="NCBI Taxonomy" id="47994"/>
    <lineage>
        <taxon>Bacteria</taxon>
        <taxon>Pseudomonadati</taxon>
        <taxon>Pseudomonadota</taxon>
        <taxon>Betaproteobacteria</taxon>
        <taxon>Burkholderiales</taxon>
        <taxon>Sphaerotilaceae</taxon>
        <taxon>Sphaerotilus</taxon>
    </lineage>
</organism>
<reference evidence="3 4" key="1">
    <citation type="submission" date="2019-02" db="EMBL/GenBank/DDBJ databases">
        <title>Genomic Encyclopedia of Type Strains, Phase IV (KMG-IV): sequencing the most valuable type-strain genomes for metagenomic binning, comparative biology and taxonomic classification.</title>
        <authorList>
            <person name="Goeker M."/>
        </authorList>
    </citation>
    <scope>NUCLEOTIDE SEQUENCE [LARGE SCALE GENOMIC DNA]</scope>
    <source>
        <strain evidence="3 4">DSM 10617</strain>
    </source>
</reference>
<feature type="transmembrane region" description="Helical" evidence="2">
    <location>
        <begin position="56"/>
        <end position="81"/>
    </location>
</feature>
<comment type="caution">
    <text evidence="3">The sequence shown here is derived from an EMBL/GenBank/DDBJ whole genome shotgun (WGS) entry which is preliminary data.</text>
</comment>
<dbReference type="AlphaFoldDB" id="A0A4Q7L9Q8"/>
<evidence type="ECO:0000313" key="4">
    <source>
        <dbReference type="Proteomes" id="UP000293433"/>
    </source>
</evidence>
<protein>
    <submittedName>
        <fullName evidence="3">Uncharacterized protein</fullName>
    </submittedName>
</protein>
<dbReference type="Proteomes" id="UP000293433">
    <property type="component" value="Unassembled WGS sequence"/>
</dbReference>
<keyword evidence="2" id="KW-0812">Transmembrane</keyword>